<keyword evidence="4" id="KW-1185">Reference proteome</keyword>
<dbReference type="RefSeq" id="WP_284196022.1">
    <property type="nucleotide sequence ID" value="NZ_BSOG01000002.1"/>
</dbReference>
<gene>
    <name evidence="3" type="ORF">GCM10007907_16850</name>
</gene>
<keyword evidence="2" id="KW-0732">Signal</keyword>
<evidence type="ECO:0000313" key="4">
    <source>
        <dbReference type="Proteomes" id="UP001156706"/>
    </source>
</evidence>
<organism evidence="3 4">
    <name type="scientific">Chitinimonas prasina</name>
    <dbReference type="NCBI Taxonomy" id="1434937"/>
    <lineage>
        <taxon>Bacteria</taxon>
        <taxon>Pseudomonadati</taxon>
        <taxon>Pseudomonadota</taxon>
        <taxon>Betaproteobacteria</taxon>
        <taxon>Neisseriales</taxon>
        <taxon>Chitinibacteraceae</taxon>
        <taxon>Chitinimonas</taxon>
    </lineage>
</organism>
<name>A0ABQ5YHR2_9NEIS</name>
<dbReference type="Proteomes" id="UP001156706">
    <property type="component" value="Unassembled WGS sequence"/>
</dbReference>
<keyword evidence="1" id="KW-0812">Transmembrane</keyword>
<evidence type="ECO:0000256" key="1">
    <source>
        <dbReference type="SAM" id="Phobius"/>
    </source>
</evidence>
<keyword evidence="1" id="KW-1133">Transmembrane helix</keyword>
<comment type="caution">
    <text evidence="3">The sequence shown here is derived from an EMBL/GenBank/DDBJ whole genome shotgun (WGS) entry which is preliminary data.</text>
</comment>
<dbReference type="InterPro" id="IPR008020">
    <property type="entry name" value="G8P"/>
</dbReference>
<evidence type="ECO:0008006" key="5">
    <source>
        <dbReference type="Google" id="ProtNLM"/>
    </source>
</evidence>
<feature type="chain" id="PRO_5046889599" description="Methyltransferase" evidence="2">
    <location>
        <begin position="26"/>
        <end position="71"/>
    </location>
</feature>
<feature type="transmembrane region" description="Helical" evidence="1">
    <location>
        <begin position="41"/>
        <end position="66"/>
    </location>
</feature>
<evidence type="ECO:0000256" key="2">
    <source>
        <dbReference type="SAM" id="SignalP"/>
    </source>
</evidence>
<accession>A0ABQ5YHR2</accession>
<reference evidence="4" key="1">
    <citation type="journal article" date="2019" name="Int. J. Syst. Evol. Microbiol.">
        <title>The Global Catalogue of Microorganisms (GCM) 10K type strain sequencing project: providing services to taxonomists for standard genome sequencing and annotation.</title>
        <authorList>
            <consortium name="The Broad Institute Genomics Platform"/>
            <consortium name="The Broad Institute Genome Sequencing Center for Infectious Disease"/>
            <person name="Wu L."/>
            <person name="Ma J."/>
        </authorList>
    </citation>
    <scope>NUCLEOTIDE SEQUENCE [LARGE SCALE GENOMIC DNA]</scope>
    <source>
        <strain evidence="4">NBRC 110044</strain>
    </source>
</reference>
<feature type="signal peptide" evidence="2">
    <location>
        <begin position="1"/>
        <end position="25"/>
    </location>
</feature>
<dbReference type="Pfam" id="PF05356">
    <property type="entry name" value="Phage_Coat_B"/>
    <property type="match status" value="1"/>
</dbReference>
<sequence length="71" mass="7246">MKYFNQARRYAPAIAAAAVATVSFAADGDLDVSSLVTKVAAVSGSVILIGLAILGVVATIAGIGWIRRVVK</sequence>
<protein>
    <recommendedName>
        <fullName evidence="5">Methyltransferase</fullName>
    </recommendedName>
</protein>
<proteinExistence type="predicted"/>
<evidence type="ECO:0000313" key="3">
    <source>
        <dbReference type="EMBL" id="GLR12895.1"/>
    </source>
</evidence>
<dbReference type="EMBL" id="BSOG01000002">
    <property type="protein sequence ID" value="GLR12895.1"/>
    <property type="molecule type" value="Genomic_DNA"/>
</dbReference>
<keyword evidence="1" id="KW-0472">Membrane</keyword>